<dbReference type="Proteomes" id="UP001501011">
    <property type="component" value="Unassembled WGS sequence"/>
</dbReference>
<dbReference type="Gene3D" id="2.40.128.110">
    <property type="entry name" value="Lipid/polyisoprenoid-binding, YceI-like"/>
    <property type="match status" value="1"/>
</dbReference>
<dbReference type="PANTHER" id="PTHR34406:SF1">
    <property type="entry name" value="PROTEIN YCEI"/>
    <property type="match status" value="1"/>
</dbReference>
<evidence type="ECO:0000259" key="2">
    <source>
        <dbReference type="SMART" id="SM00867"/>
    </source>
</evidence>
<keyword evidence="4" id="KW-1185">Reference proteome</keyword>
<dbReference type="EMBL" id="BAABFV010000001">
    <property type="protein sequence ID" value="GAA4360658.1"/>
    <property type="molecule type" value="Genomic_DNA"/>
</dbReference>
<dbReference type="InterPro" id="IPR007372">
    <property type="entry name" value="Lipid/polyisoprenoid-bd_YceI"/>
</dbReference>
<dbReference type="Pfam" id="PF04264">
    <property type="entry name" value="YceI"/>
    <property type="match status" value="1"/>
</dbReference>
<dbReference type="RefSeq" id="WP_345292403.1">
    <property type="nucleotide sequence ID" value="NZ_BAABFV010000001.1"/>
</dbReference>
<dbReference type="SMART" id="SM00867">
    <property type="entry name" value="YceI"/>
    <property type="match status" value="1"/>
</dbReference>
<feature type="domain" description="Lipid/polyisoprenoid-binding YceI-like" evidence="2">
    <location>
        <begin position="26"/>
        <end position="190"/>
    </location>
</feature>
<keyword evidence="1" id="KW-0732">Signal</keyword>
<evidence type="ECO:0000313" key="3">
    <source>
        <dbReference type="EMBL" id="GAA4360658.1"/>
    </source>
</evidence>
<comment type="caution">
    <text evidence="3">The sequence shown here is derived from an EMBL/GenBank/DDBJ whole genome shotgun (WGS) entry which is preliminary data.</text>
</comment>
<organism evidence="3 4">
    <name type="scientific">Kangiella marina</name>
    <dbReference type="NCBI Taxonomy" id="1079178"/>
    <lineage>
        <taxon>Bacteria</taxon>
        <taxon>Pseudomonadati</taxon>
        <taxon>Pseudomonadota</taxon>
        <taxon>Gammaproteobacteria</taxon>
        <taxon>Kangiellales</taxon>
        <taxon>Kangiellaceae</taxon>
        <taxon>Kangiella</taxon>
    </lineage>
</organism>
<reference evidence="4" key="1">
    <citation type="journal article" date="2019" name="Int. J. Syst. Evol. Microbiol.">
        <title>The Global Catalogue of Microorganisms (GCM) 10K type strain sequencing project: providing services to taxonomists for standard genome sequencing and annotation.</title>
        <authorList>
            <consortium name="The Broad Institute Genomics Platform"/>
            <consortium name="The Broad Institute Genome Sequencing Center for Infectious Disease"/>
            <person name="Wu L."/>
            <person name="Ma J."/>
        </authorList>
    </citation>
    <scope>NUCLEOTIDE SEQUENCE [LARGE SCALE GENOMIC DNA]</scope>
    <source>
        <strain evidence="4">JCM 17728</strain>
    </source>
</reference>
<gene>
    <name evidence="3" type="ORF">GCM10023151_13070</name>
</gene>
<dbReference type="InterPro" id="IPR036761">
    <property type="entry name" value="TTHA0802/YceI-like_sf"/>
</dbReference>
<accession>A0ABP8IJM6</accession>
<feature type="chain" id="PRO_5045274737" evidence="1">
    <location>
        <begin position="23"/>
        <end position="192"/>
    </location>
</feature>
<evidence type="ECO:0000256" key="1">
    <source>
        <dbReference type="SAM" id="SignalP"/>
    </source>
</evidence>
<dbReference type="PANTHER" id="PTHR34406">
    <property type="entry name" value="PROTEIN YCEI"/>
    <property type="match status" value="1"/>
</dbReference>
<proteinExistence type="predicted"/>
<sequence length="192" mass="21156">MNNLIKGLVASSVLAFSTASVAEPVEYEFDTVHSQIVFKVNHLGFSNSFGKFPTFRGDLTFDQDDWSKSSTHVEIKAASIDLENTKWNDHMKSADFLHVDKFSRLTFTSTKLEKTGDNTGVLHGDLTILGKTQPVTLDLTLNKAGIHPMSEQQHVGFSARGTIKRSEWGMTYGVPAVADDVHLIIEVEASAK</sequence>
<evidence type="ECO:0000313" key="4">
    <source>
        <dbReference type="Proteomes" id="UP001501011"/>
    </source>
</evidence>
<feature type="signal peptide" evidence="1">
    <location>
        <begin position="1"/>
        <end position="22"/>
    </location>
</feature>
<name>A0ABP8IJM6_9GAMM</name>
<dbReference type="SUPFAM" id="SSF101874">
    <property type="entry name" value="YceI-like"/>
    <property type="match status" value="1"/>
</dbReference>
<protein>
    <submittedName>
        <fullName evidence="3">YceI family protein</fullName>
    </submittedName>
</protein>